<dbReference type="Pfam" id="PF01844">
    <property type="entry name" value="HNH"/>
    <property type="match status" value="1"/>
</dbReference>
<organism evidence="3 4">
    <name type="scientific">Pararhizobium capsulatum DSM 1112</name>
    <dbReference type="NCBI Taxonomy" id="1121113"/>
    <lineage>
        <taxon>Bacteria</taxon>
        <taxon>Pseudomonadati</taxon>
        <taxon>Pseudomonadota</taxon>
        <taxon>Alphaproteobacteria</taxon>
        <taxon>Hyphomicrobiales</taxon>
        <taxon>Rhizobiaceae</taxon>
        <taxon>Rhizobium/Agrobacterium group</taxon>
        <taxon>Pararhizobium</taxon>
    </lineage>
</organism>
<keyword evidence="3" id="KW-0540">Nuclease</keyword>
<accession>A0ABU0BKI8</accession>
<evidence type="ECO:0000313" key="3">
    <source>
        <dbReference type="EMBL" id="MDQ0318762.1"/>
    </source>
</evidence>
<evidence type="ECO:0000256" key="1">
    <source>
        <dbReference type="SAM" id="MobiDB-lite"/>
    </source>
</evidence>
<sequence length="110" mass="12122">MADWPYNTSAWRKLRLVKLATDPACYACKLRGQAKLAVAVDHVKSIKAGGDPFPPLSGLMSLCERCHNEKTSAVDRQDRAGSGRRFKGFDLNGNPIDPADDWHARNGNPE</sequence>
<dbReference type="GO" id="GO:0004519">
    <property type="term" value="F:endonuclease activity"/>
    <property type="evidence" value="ECO:0007669"/>
    <property type="project" value="UniProtKB-KW"/>
</dbReference>
<feature type="region of interest" description="Disordered" evidence="1">
    <location>
        <begin position="73"/>
        <end position="110"/>
    </location>
</feature>
<evidence type="ECO:0000313" key="4">
    <source>
        <dbReference type="Proteomes" id="UP001230207"/>
    </source>
</evidence>
<keyword evidence="4" id="KW-1185">Reference proteome</keyword>
<feature type="domain" description="HNH" evidence="2">
    <location>
        <begin position="25"/>
        <end position="72"/>
    </location>
</feature>
<dbReference type="Proteomes" id="UP001230207">
    <property type="component" value="Unassembled WGS sequence"/>
</dbReference>
<dbReference type="EMBL" id="JAUSVF010000001">
    <property type="protein sequence ID" value="MDQ0318762.1"/>
    <property type="molecule type" value="Genomic_DNA"/>
</dbReference>
<dbReference type="Gene3D" id="1.10.30.50">
    <property type="match status" value="1"/>
</dbReference>
<dbReference type="RefSeq" id="WP_307227090.1">
    <property type="nucleotide sequence ID" value="NZ_JAUSVF010000001.1"/>
</dbReference>
<comment type="caution">
    <text evidence="3">The sequence shown here is derived from an EMBL/GenBank/DDBJ whole genome shotgun (WGS) entry which is preliminary data.</text>
</comment>
<keyword evidence="3" id="KW-0255">Endonuclease</keyword>
<reference evidence="3 4" key="1">
    <citation type="submission" date="2023-07" db="EMBL/GenBank/DDBJ databases">
        <title>Genomic Encyclopedia of Type Strains, Phase IV (KMG-IV): sequencing the most valuable type-strain genomes for metagenomic binning, comparative biology and taxonomic classification.</title>
        <authorList>
            <person name="Goeker M."/>
        </authorList>
    </citation>
    <scope>NUCLEOTIDE SEQUENCE [LARGE SCALE GENOMIC DNA]</scope>
    <source>
        <strain evidence="3 4">DSM 1112</strain>
    </source>
</reference>
<dbReference type="InterPro" id="IPR002711">
    <property type="entry name" value="HNH"/>
</dbReference>
<proteinExistence type="predicted"/>
<name>A0ABU0BKI8_9HYPH</name>
<evidence type="ECO:0000259" key="2">
    <source>
        <dbReference type="Pfam" id="PF01844"/>
    </source>
</evidence>
<gene>
    <name evidence="3" type="ORF">QO002_000900</name>
</gene>
<protein>
    <submittedName>
        <fullName evidence="3">5-methylcytosine-specific restriction endonuclease McrA</fullName>
    </submittedName>
</protein>
<keyword evidence="3" id="KW-0378">Hydrolase</keyword>